<dbReference type="RefSeq" id="WP_151570620.1">
    <property type="nucleotide sequence ID" value="NZ_WBMT01000034.1"/>
</dbReference>
<gene>
    <name evidence="2" type="ORF">F8566_47255</name>
</gene>
<evidence type="ECO:0000313" key="3">
    <source>
        <dbReference type="Proteomes" id="UP000468735"/>
    </source>
</evidence>
<protein>
    <submittedName>
        <fullName evidence="2">DUF1772 domain-containing protein</fullName>
    </submittedName>
</protein>
<keyword evidence="1" id="KW-0812">Transmembrane</keyword>
<keyword evidence="3" id="KW-1185">Reference proteome</keyword>
<dbReference type="AlphaFoldDB" id="A0A6H9Y8P6"/>
<sequence>MKTISLVVLVLSTFTTGLIAGFFATYTNNVMPSLGRTDDRMFVTTMQHINKVVLNPLFLLCFTGALLLTIAATILHLGGEARPALPWIIAATVLYAAMFIITMGVNVPLNDKLNAAGDPARITDLAAVRDAFEAKWNTWNNVRTLTSMGAFGCLIWALVVHIRNTV</sequence>
<feature type="transmembrane region" description="Helical" evidence="1">
    <location>
        <begin position="57"/>
        <end position="77"/>
    </location>
</feature>
<name>A0A6H9Y8P6_9ACTN</name>
<dbReference type="InterPro" id="IPR013901">
    <property type="entry name" value="Anthrone_oxy"/>
</dbReference>
<dbReference type="OrthoDB" id="428263at2"/>
<dbReference type="EMBL" id="WBMT01000034">
    <property type="protein sequence ID" value="KAB2339621.1"/>
    <property type="molecule type" value="Genomic_DNA"/>
</dbReference>
<dbReference type="Pfam" id="PF08592">
    <property type="entry name" value="Anthrone_oxy"/>
    <property type="match status" value="1"/>
</dbReference>
<keyword evidence="1" id="KW-1133">Transmembrane helix</keyword>
<accession>A0A6H9Y8P6</accession>
<keyword evidence="1" id="KW-0472">Membrane</keyword>
<comment type="caution">
    <text evidence="2">The sequence shown here is derived from an EMBL/GenBank/DDBJ whole genome shotgun (WGS) entry which is preliminary data.</text>
</comment>
<evidence type="ECO:0000313" key="2">
    <source>
        <dbReference type="EMBL" id="KAB2339621.1"/>
    </source>
</evidence>
<reference evidence="2 3" key="1">
    <citation type="submission" date="2019-09" db="EMBL/GenBank/DDBJ databases">
        <title>Actinomadura physcomitrii sp. nov., a novel actinomycete isolated from moss [Physcomitrium sphaericum (Ludw) Fuernr].</title>
        <authorList>
            <person name="Zhuang X."/>
            <person name="Liu C."/>
        </authorList>
    </citation>
    <scope>NUCLEOTIDE SEQUENCE [LARGE SCALE GENOMIC DNA]</scope>
    <source>
        <strain evidence="2 3">HMC1</strain>
    </source>
</reference>
<organism evidence="2 3">
    <name type="scientific">Actinomadura rudentiformis</name>
    <dbReference type="NCBI Taxonomy" id="359158"/>
    <lineage>
        <taxon>Bacteria</taxon>
        <taxon>Bacillati</taxon>
        <taxon>Actinomycetota</taxon>
        <taxon>Actinomycetes</taxon>
        <taxon>Streptosporangiales</taxon>
        <taxon>Thermomonosporaceae</taxon>
        <taxon>Actinomadura</taxon>
    </lineage>
</organism>
<dbReference type="Proteomes" id="UP000468735">
    <property type="component" value="Unassembled WGS sequence"/>
</dbReference>
<proteinExistence type="predicted"/>
<feature type="transmembrane region" description="Helical" evidence="1">
    <location>
        <begin position="145"/>
        <end position="162"/>
    </location>
</feature>
<feature type="transmembrane region" description="Helical" evidence="1">
    <location>
        <begin position="84"/>
        <end position="105"/>
    </location>
</feature>
<evidence type="ECO:0000256" key="1">
    <source>
        <dbReference type="SAM" id="Phobius"/>
    </source>
</evidence>